<sequence>MSSNSLVRTADGKIIEENYVSGVIQFFNKERGFGFINRLGDDGNRDYFFHFSEIRSGPDNNILYAIKNSLLVIFDIGVTPSGRREAVNIVIFDSPLQLTDMGSCSLLNCPCRQKVHMVQRRKQNTRNTVC</sequence>
<evidence type="ECO:0000313" key="2">
    <source>
        <dbReference type="EMBL" id="CAG6787402.1"/>
    </source>
</evidence>
<feature type="domain" description="CSD" evidence="1">
    <location>
        <begin position="19"/>
        <end position="91"/>
    </location>
</feature>
<accession>A0A8D9BRM5</accession>
<dbReference type="GO" id="GO:0003676">
    <property type="term" value="F:nucleic acid binding"/>
    <property type="evidence" value="ECO:0007669"/>
    <property type="project" value="InterPro"/>
</dbReference>
<dbReference type="InterPro" id="IPR002059">
    <property type="entry name" value="CSP_DNA-bd"/>
</dbReference>
<dbReference type="AlphaFoldDB" id="A0A8D9BRM5"/>
<proteinExistence type="predicted"/>
<protein>
    <recommendedName>
        <fullName evidence="1">CSD domain-containing protein</fullName>
    </recommendedName>
</protein>
<dbReference type="InterPro" id="IPR011129">
    <property type="entry name" value="CSD"/>
</dbReference>
<dbReference type="Gene3D" id="2.40.50.140">
    <property type="entry name" value="Nucleic acid-binding proteins"/>
    <property type="match status" value="1"/>
</dbReference>
<dbReference type="SUPFAM" id="SSF50249">
    <property type="entry name" value="Nucleic acid-binding proteins"/>
    <property type="match status" value="1"/>
</dbReference>
<dbReference type="EMBL" id="HBUF01653694">
    <property type="protein sequence ID" value="CAG6787402.1"/>
    <property type="molecule type" value="Transcribed_RNA"/>
</dbReference>
<dbReference type="InterPro" id="IPR012340">
    <property type="entry name" value="NA-bd_OB-fold"/>
</dbReference>
<name>A0A8D9BRM5_9HEMI</name>
<dbReference type="Pfam" id="PF00313">
    <property type="entry name" value="CSD"/>
    <property type="match status" value="1"/>
</dbReference>
<dbReference type="SMART" id="SM00357">
    <property type="entry name" value="CSP"/>
    <property type="match status" value="1"/>
</dbReference>
<evidence type="ECO:0000259" key="1">
    <source>
        <dbReference type="PROSITE" id="PS51857"/>
    </source>
</evidence>
<reference evidence="2" key="1">
    <citation type="submission" date="2021-05" db="EMBL/GenBank/DDBJ databases">
        <authorList>
            <person name="Alioto T."/>
            <person name="Alioto T."/>
            <person name="Gomez Garrido J."/>
        </authorList>
    </citation>
    <scope>NUCLEOTIDE SEQUENCE</scope>
</reference>
<dbReference type="PROSITE" id="PS51857">
    <property type="entry name" value="CSD_2"/>
    <property type="match status" value="1"/>
</dbReference>
<organism evidence="2">
    <name type="scientific">Cacopsylla melanoneura</name>
    <dbReference type="NCBI Taxonomy" id="428564"/>
    <lineage>
        <taxon>Eukaryota</taxon>
        <taxon>Metazoa</taxon>
        <taxon>Ecdysozoa</taxon>
        <taxon>Arthropoda</taxon>
        <taxon>Hexapoda</taxon>
        <taxon>Insecta</taxon>
        <taxon>Pterygota</taxon>
        <taxon>Neoptera</taxon>
        <taxon>Paraneoptera</taxon>
        <taxon>Hemiptera</taxon>
        <taxon>Sternorrhyncha</taxon>
        <taxon>Psylloidea</taxon>
        <taxon>Psyllidae</taxon>
        <taxon>Psyllinae</taxon>
        <taxon>Cacopsylla</taxon>
    </lineage>
</organism>